<dbReference type="AlphaFoldDB" id="A0A382ZF32"/>
<organism evidence="2">
    <name type="scientific">marine metagenome</name>
    <dbReference type="NCBI Taxonomy" id="408172"/>
    <lineage>
        <taxon>unclassified sequences</taxon>
        <taxon>metagenomes</taxon>
        <taxon>ecological metagenomes</taxon>
    </lineage>
</organism>
<feature type="non-terminal residue" evidence="2">
    <location>
        <position position="78"/>
    </location>
</feature>
<dbReference type="Pfam" id="PF07143">
    <property type="entry name" value="CrtC"/>
    <property type="match status" value="1"/>
</dbReference>
<feature type="domain" description="AttH" evidence="1">
    <location>
        <begin position="49"/>
        <end position="74"/>
    </location>
</feature>
<dbReference type="Gene3D" id="2.40.370.10">
    <property type="entry name" value="AttH-like domain"/>
    <property type="match status" value="1"/>
</dbReference>
<dbReference type="EMBL" id="UINC01183396">
    <property type="protein sequence ID" value="SVD94144.1"/>
    <property type="molecule type" value="Genomic_DNA"/>
</dbReference>
<dbReference type="SUPFAM" id="SSF159245">
    <property type="entry name" value="AttH-like"/>
    <property type="match status" value="1"/>
</dbReference>
<proteinExistence type="predicted"/>
<reference evidence="2" key="1">
    <citation type="submission" date="2018-05" db="EMBL/GenBank/DDBJ databases">
        <authorList>
            <person name="Lanie J.A."/>
            <person name="Ng W.-L."/>
            <person name="Kazmierczak K.M."/>
            <person name="Andrzejewski T.M."/>
            <person name="Davidsen T.M."/>
            <person name="Wayne K.J."/>
            <person name="Tettelin H."/>
            <person name="Glass J.I."/>
            <person name="Rusch D."/>
            <person name="Podicherti R."/>
            <person name="Tsui H.-C.T."/>
            <person name="Winkler M.E."/>
        </authorList>
    </citation>
    <scope>NUCLEOTIDE SEQUENCE</scope>
</reference>
<dbReference type="InterPro" id="IPR023374">
    <property type="entry name" value="AttH-like_dom_sf"/>
</dbReference>
<dbReference type="InterPro" id="IPR010791">
    <property type="entry name" value="AttH_dom"/>
</dbReference>
<protein>
    <recommendedName>
        <fullName evidence="1">AttH domain-containing protein</fullName>
    </recommendedName>
</protein>
<feature type="non-terminal residue" evidence="2">
    <location>
        <position position="1"/>
    </location>
</feature>
<evidence type="ECO:0000259" key="1">
    <source>
        <dbReference type="Pfam" id="PF07143"/>
    </source>
</evidence>
<sequence>LLLTLLATVGCVKSAEQRDVTTGAIPNPTATPATVSFPQDEQAHDSRLEWWYHSGHLESESGREFGFHFVVFKSDDGL</sequence>
<evidence type="ECO:0000313" key="2">
    <source>
        <dbReference type="EMBL" id="SVD94144.1"/>
    </source>
</evidence>
<name>A0A382ZF32_9ZZZZ</name>
<gene>
    <name evidence="2" type="ORF">METZ01_LOCUS446998</name>
</gene>
<accession>A0A382ZF32</accession>